<dbReference type="InterPro" id="IPR011527">
    <property type="entry name" value="ABC1_TM_dom"/>
</dbReference>
<dbReference type="SUPFAM" id="SSF52540">
    <property type="entry name" value="P-loop containing nucleoside triphosphate hydrolases"/>
    <property type="match status" value="1"/>
</dbReference>
<evidence type="ECO:0000256" key="1">
    <source>
        <dbReference type="ARBA" id="ARBA00004651"/>
    </source>
</evidence>
<sequence>MATEQLTIRGLDEDVQDHHLSFSEQVGFMASAFWRTHARDRILALAVALLVIILTTVYAQYRLNQWNVPFYNAIERRDLDEFMVQLGVFALIGGSLLLLNVVQTYLNQITALHMREGLARDLVDEWLRPQRALKLLHMRTMGVNPDQRLHEDARNLSELTTSLAIGLVNATILLVSFIGVLWTISETFSFQFNGERVTIPGYMVWAALGYAGLASILSNIVGRRLPDLNAERYAKEAELRFALMHTNENILAITLARGEDRERDRVQNAITVVLHVIRRLARGYTNLTWVSAGFGWLSTVAPILIAAPAYFAGHLTFGGLMMAVGAFNQVYGALRWYVDNFRQIADWKATLMRVSTFRKVLLALDETPGAGDLRYPQTEQDRLVLRGVELYTASPGTPRNHGLRLPADETILPGEHIMINGDVGANRRLLFEALAGIWPWGKGEIALPSDGRIVFVPQQGYLPHTRLRDVLAYPLDSALMDEDRFRTALERVGLSPLVAALDLTERWDRKLSEEDQARLRLANLFLIEPRWLVLDDILEGLEADVQLELAATLAELDNAAIIYIGRCEAFDSVLKPRQLHLQPLAAASPMIMRDRQGRS</sequence>
<evidence type="ECO:0000313" key="9">
    <source>
        <dbReference type="Proteomes" id="UP000601041"/>
    </source>
</evidence>
<accession>A0ABM8PDT7</accession>
<proteinExistence type="predicted"/>
<keyword evidence="4 6" id="KW-1133">Transmembrane helix</keyword>
<keyword evidence="2" id="KW-0813">Transport</keyword>
<feature type="domain" description="ABC transmembrane type-1" evidence="7">
    <location>
        <begin position="42"/>
        <end position="346"/>
    </location>
</feature>
<reference evidence="8 9" key="1">
    <citation type="submission" date="2020-11" db="EMBL/GenBank/DDBJ databases">
        <authorList>
            <person name="Lassalle F."/>
        </authorList>
    </citation>
    <scope>NUCLEOTIDE SEQUENCE [LARGE SCALE GENOMIC DNA]</scope>
    <source>
        <strain evidence="8 9">AB21</strain>
    </source>
</reference>
<feature type="transmembrane region" description="Helical" evidence="6">
    <location>
        <begin position="317"/>
        <end position="338"/>
    </location>
</feature>
<name>A0ABM8PDT7_9HYPH</name>
<evidence type="ECO:0000256" key="6">
    <source>
        <dbReference type="SAM" id="Phobius"/>
    </source>
</evidence>
<dbReference type="Pfam" id="PF06472">
    <property type="entry name" value="ABC_membrane_2"/>
    <property type="match status" value="1"/>
</dbReference>
<dbReference type="SUPFAM" id="SSF90123">
    <property type="entry name" value="ABC transporter transmembrane region"/>
    <property type="match status" value="1"/>
</dbReference>
<dbReference type="Gene3D" id="1.20.1560.10">
    <property type="entry name" value="ABC transporter type 1, transmembrane domain"/>
    <property type="match status" value="1"/>
</dbReference>
<evidence type="ECO:0000256" key="2">
    <source>
        <dbReference type="ARBA" id="ARBA00022448"/>
    </source>
</evidence>
<evidence type="ECO:0000259" key="7">
    <source>
        <dbReference type="PROSITE" id="PS50929"/>
    </source>
</evidence>
<comment type="caution">
    <text evidence="8">The sequence shown here is derived from an EMBL/GenBank/DDBJ whole genome shotgun (WGS) entry which is preliminary data.</text>
</comment>
<dbReference type="PANTHER" id="PTHR11384:SF59">
    <property type="entry name" value="LYSOSOMAL COBALAMIN TRANSPORTER ABCD4"/>
    <property type="match status" value="1"/>
</dbReference>
<dbReference type="Gene3D" id="3.40.50.300">
    <property type="entry name" value="P-loop containing nucleotide triphosphate hydrolases"/>
    <property type="match status" value="1"/>
</dbReference>
<dbReference type="Proteomes" id="UP000601041">
    <property type="component" value="Unassembled WGS sequence"/>
</dbReference>
<feature type="transmembrane region" description="Helical" evidence="6">
    <location>
        <begin position="287"/>
        <end position="311"/>
    </location>
</feature>
<comment type="subcellular location">
    <subcellularLocation>
        <location evidence="1">Cell membrane</location>
        <topology evidence="1">Multi-pass membrane protein</topology>
    </subcellularLocation>
</comment>
<keyword evidence="3 6" id="KW-0812">Transmembrane</keyword>
<keyword evidence="9" id="KW-1185">Reference proteome</keyword>
<dbReference type="PROSITE" id="PS50929">
    <property type="entry name" value="ABC_TM1F"/>
    <property type="match status" value="1"/>
</dbReference>
<organism evidence="8 9">
    <name type="scientific">Pseudorhizobium halotolerans</name>
    <dbReference type="NCBI Taxonomy" id="1233081"/>
    <lineage>
        <taxon>Bacteria</taxon>
        <taxon>Pseudomonadati</taxon>
        <taxon>Pseudomonadota</taxon>
        <taxon>Alphaproteobacteria</taxon>
        <taxon>Hyphomicrobiales</taxon>
        <taxon>Rhizobiaceae</taxon>
        <taxon>Rhizobium/Agrobacterium group</taxon>
        <taxon>Pseudorhizobium</taxon>
    </lineage>
</organism>
<dbReference type="InterPro" id="IPR027417">
    <property type="entry name" value="P-loop_NTPase"/>
</dbReference>
<dbReference type="PANTHER" id="PTHR11384">
    <property type="entry name" value="ATP-BINDING CASSETTE, SUB-FAMILY D MEMBER"/>
    <property type="match status" value="1"/>
</dbReference>
<protein>
    <submittedName>
        <fullName evidence="8">Glycosyl transferase family 1</fullName>
    </submittedName>
</protein>
<gene>
    <name evidence="8" type="ORF">RHAB21_00360</name>
</gene>
<dbReference type="InterPro" id="IPR036640">
    <property type="entry name" value="ABC1_TM_sf"/>
</dbReference>
<dbReference type="GO" id="GO:0016740">
    <property type="term" value="F:transferase activity"/>
    <property type="evidence" value="ECO:0007669"/>
    <property type="project" value="UniProtKB-KW"/>
</dbReference>
<keyword evidence="8" id="KW-0808">Transferase</keyword>
<feature type="transmembrane region" description="Helical" evidence="6">
    <location>
        <begin position="82"/>
        <end position="106"/>
    </location>
</feature>
<dbReference type="EMBL" id="CABFWE030000001">
    <property type="protein sequence ID" value="CAD7023831.1"/>
    <property type="molecule type" value="Genomic_DNA"/>
</dbReference>
<dbReference type="InterPro" id="IPR050835">
    <property type="entry name" value="ABC_transporter_sub-D"/>
</dbReference>
<feature type="transmembrane region" description="Helical" evidence="6">
    <location>
        <begin position="163"/>
        <end position="182"/>
    </location>
</feature>
<evidence type="ECO:0000256" key="4">
    <source>
        <dbReference type="ARBA" id="ARBA00022989"/>
    </source>
</evidence>
<evidence type="ECO:0000256" key="3">
    <source>
        <dbReference type="ARBA" id="ARBA00022692"/>
    </source>
</evidence>
<keyword evidence="5 6" id="KW-0472">Membrane</keyword>
<evidence type="ECO:0000313" key="8">
    <source>
        <dbReference type="EMBL" id="CAD7023831.1"/>
    </source>
</evidence>
<dbReference type="RefSeq" id="WP_142586620.1">
    <property type="nucleotide sequence ID" value="NZ_CABFWE030000001.1"/>
</dbReference>
<evidence type="ECO:0000256" key="5">
    <source>
        <dbReference type="ARBA" id="ARBA00023136"/>
    </source>
</evidence>
<feature type="transmembrane region" description="Helical" evidence="6">
    <location>
        <begin position="42"/>
        <end position="62"/>
    </location>
</feature>
<feature type="transmembrane region" description="Helical" evidence="6">
    <location>
        <begin position="202"/>
        <end position="222"/>
    </location>
</feature>